<organism evidence="1 2">
    <name type="scientific">Pristionchus fissidentatus</name>
    <dbReference type="NCBI Taxonomy" id="1538716"/>
    <lineage>
        <taxon>Eukaryota</taxon>
        <taxon>Metazoa</taxon>
        <taxon>Ecdysozoa</taxon>
        <taxon>Nematoda</taxon>
        <taxon>Chromadorea</taxon>
        <taxon>Rhabditida</taxon>
        <taxon>Rhabditina</taxon>
        <taxon>Diplogasteromorpha</taxon>
        <taxon>Diplogasteroidea</taxon>
        <taxon>Neodiplogasteridae</taxon>
        <taxon>Pristionchus</taxon>
    </lineage>
</organism>
<sequence>HRSIHSQKWLVSLFYSPLSLSFIQQQPFHAARKSVPKEKSVECCRFNALSLRALKSQLVLLLRIFLVKILRMRCVATLSVPAASSAASKRSALDGSSCHFSRTKYGFFVPLFVFLMW</sequence>
<name>A0AAV5VZD0_9BILA</name>
<feature type="non-terminal residue" evidence="1">
    <location>
        <position position="1"/>
    </location>
</feature>
<dbReference type="Proteomes" id="UP001432322">
    <property type="component" value="Unassembled WGS sequence"/>
</dbReference>
<dbReference type="AlphaFoldDB" id="A0AAV5VZD0"/>
<evidence type="ECO:0008006" key="3">
    <source>
        <dbReference type="Google" id="ProtNLM"/>
    </source>
</evidence>
<accession>A0AAV5VZD0</accession>
<gene>
    <name evidence="1" type="ORF">PFISCL1PPCAC_14361</name>
</gene>
<evidence type="ECO:0000313" key="2">
    <source>
        <dbReference type="Proteomes" id="UP001432322"/>
    </source>
</evidence>
<evidence type="ECO:0000313" key="1">
    <source>
        <dbReference type="EMBL" id="GMT23064.1"/>
    </source>
</evidence>
<protein>
    <recommendedName>
        <fullName evidence="3">G protein-coupled receptor</fullName>
    </recommendedName>
</protein>
<comment type="caution">
    <text evidence="1">The sequence shown here is derived from an EMBL/GenBank/DDBJ whole genome shotgun (WGS) entry which is preliminary data.</text>
</comment>
<reference evidence="1" key="1">
    <citation type="submission" date="2023-10" db="EMBL/GenBank/DDBJ databases">
        <title>Genome assembly of Pristionchus species.</title>
        <authorList>
            <person name="Yoshida K."/>
            <person name="Sommer R.J."/>
        </authorList>
    </citation>
    <scope>NUCLEOTIDE SEQUENCE</scope>
    <source>
        <strain evidence="1">RS5133</strain>
    </source>
</reference>
<keyword evidence="2" id="KW-1185">Reference proteome</keyword>
<proteinExistence type="predicted"/>
<feature type="non-terminal residue" evidence="1">
    <location>
        <position position="117"/>
    </location>
</feature>
<dbReference type="EMBL" id="BTSY01000004">
    <property type="protein sequence ID" value="GMT23064.1"/>
    <property type="molecule type" value="Genomic_DNA"/>
</dbReference>